<feature type="region of interest" description="Disordered" evidence="1">
    <location>
        <begin position="229"/>
        <end position="348"/>
    </location>
</feature>
<evidence type="ECO:0000256" key="1">
    <source>
        <dbReference type="SAM" id="MobiDB-lite"/>
    </source>
</evidence>
<dbReference type="EMBL" id="JANBTW010000044">
    <property type="protein sequence ID" value="KAJ2675929.1"/>
    <property type="molecule type" value="Genomic_DNA"/>
</dbReference>
<protein>
    <submittedName>
        <fullName evidence="2">Uncharacterized protein</fullName>
    </submittedName>
</protein>
<sequence length="348" mass="37460">MVRSPPSAKRSCPPVPFKPEALLSTQQMARRLRTKLRQARVTIEREIGHSLTAVVSQADQHLGNPHNIVSSPLLHSAHATFRHSPWHHTHEHMALLRSGLGTRAHSYSQGDFCILYKESSAEDANTLNGVAAEAKCSSSTALHRHQSALSAATVVHSDARSHGTGPIKNPLDIPSSPPGIPLTPQMHPQDSENEIAQTILMLATPPAAHAPSLSESPCQRPLRSSIQANANKTNRRLSFSRCIHSPPRKRTRKPTESDKSKDAERVDSGKSAVLDSHPADSPQHRYPLQTPNAFATPNLSQVAALSSHHSSATGVSRTKHRLSNAPVAASTAVASSTASRTPGAQKRI</sequence>
<evidence type="ECO:0000313" key="3">
    <source>
        <dbReference type="Proteomes" id="UP001151518"/>
    </source>
</evidence>
<feature type="region of interest" description="Disordered" evidence="1">
    <location>
        <begin position="159"/>
        <end position="189"/>
    </location>
</feature>
<feature type="compositionally biased region" description="Polar residues" evidence="1">
    <location>
        <begin position="289"/>
        <end position="316"/>
    </location>
</feature>
<dbReference type="Proteomes" id="UP001151518">
    <property type="component" value="Unassembled WGS sequence"/>
</dbReference>
<accession>A0A9W8KY06</accession>
<dbReference type="OrthoDB" id="5582401at2759"/>
<reference evidence="2" key="1">
    <citation type="submission" date="2022-07" db="EMBL/GenBank/DDBJ databases">
        <title>Phylogenomic reconstructions and comparative analyses of Kickxellomycotina fungi.</title>
        <authorList>
            <person name="Reynolds N.K."/>
            <person name="Stajich J.E."/>
            <person name="Barry K."/>
            <person name="Grigoriev I.V."/>
            <person name="Crous P."/>
            <person name="Smith M.E."/>
        </authorList>
    </citation>
    <scope>NUCLEOTIDE SEQUENCE</scope>
    <source>
        <strain evidence="2">NRRL 3115</strain>
    </source>
</reference>
<proteinExistence type="predicted"/>
<dbReference type="AlphaFoldDB" id="A0A9W8KY06"/>
<feature type="compositionally biased region" description="Basic and acidic residues" evidence="1">
    <location>
        <begin position="253"/>
        <end position="268"/>
    </location>
</feature>
<organism evidence="2 3">
    <name type="scientific">Coemansia spiralis</name>
    <dbReference type="NCBI Taxonomy" id="417178"/>
    <lineage>
        <taxon>Eukaryota</taxon>
        <taxon>Fungi</taxon>
        <taxon>Fungi incertae sedis</taxon>
        <taxon>Zoopagomycota</taxon>
        <taxon>Kickxellomycotina</taxon>
        <taxon>Kickxellomycetes</taxon>
        <taxon>Kickxellales</taxon>
        <taxon>Kickxellaceae</taxon>
        <taxon>Coemansia</taxon>
    </lineage>
</organism>
<evidence type="ECO:0000313" key="2">
    <source>
        <dbReference type="EMBL" id="KAJ2675929.1"/>
    </source>
</evidence>
<feature type="compositionally biased region" description="Low complexity" evidence="1">
    <location>
        <begin position="327"/>
        <end position="339"/>
    </location>
</feature>
<comment type="caution">
    <text evidence="2">The sequence shown here is derived from an EMBL/GenBank/DDBJ whole genome shotgun (WGS) entry which is preliminary data.</text>
</comment>
<name>A0A9W8KY06_9FUNG</name>
<gene>
    <name evidence="2" type="ORF">GGI25_003766</name>
</gene>